<evidence type="ECO:0000313" key="2">
    <source>
        <dbReference type="Proteomes" id="UP000278627"/>
    </source>
</evidence>
<dbReference type="Proteomes" id="UP000278627">
    <property type="component" value="Unassembled WGS sequence"/>
</dbReference>
<dbReference type="WBParaSite" id="BPAG_0001367401-mRNA-1">
    <property type="protein sequence ID" value="BPAG_0001367401-mRNA-1"/>
    <property type="gene ID" value="BPAG_0001367401"/>
</dbReference>
<evidence type="ECO:0000313" key="3">
    <source>
        <dbReference type="WBParaSite" id="BPAG_0001367401-mRNA-1"/>
    </source>
</evidence>
<reference evidence="1 2" key="2">
    <citation type="submission" date="2018-11" db="EMBL/GenBank/DDBJ databases">
        <authorList>
            <consortium name="Pathogen Informatics"/>
        </authorList>
    </citation>
    <scope>NUCLEOTIDE SEQUENCE [LARGE SCALE GENOMIC DNA]</scope>
</reference>
<accession>A0A0N4TXH3</accession>
<organism evidence="3">
    <name type="scientific">Brugia pahangi</name>
    <name type="common">Filarial nematode worm</name>
    <dbReference type="NCBI Taxonomy" id="6280"/>
    <lineage>
        <taxon>Eukaryota</taxon>
        <taxon>Metazoa</taxon>
        <taxon>Ecdysozoa</taxon>
        <taxon>Nematoda</taxon>
        <taxon>Chromadorea</taxon>
        <taxon>Rhabditida</taxon>
        <taxon>Spirurina</taxon>
        <taxon>Spiruromorpha</taxon>
        <taxon>Filarioidea</taxon>
        <taxon>Onchocercidae</taxon>
        <taxon>Brugia</taxon>
    </lineage>
</organism>
<keyword evidence="2" id="KW-1185">Reference proteome</keyword>
<protein>
    <submittedName>
        <fullName evidence="3">Mab-21 domain-containing protein</fullName>
    </submittedName>
</protein>
<sequence>MKSEFQKIPSMMNYTEDVTDDTLFIYKAFLDLRRKEPLARILAFSQCRDINVILHYGLQCISAKDVTIEYNCPWKWVPECKWFSFMLIFNMRNNNFSINTKEILVSERNRMVAIPLLRRKYQDTLWRMYGCKAPYHPCWKALSDEDEWIFSHINVKSDYILL</sequence>
<dbReference type="EMBL" id="UZAD01013417">
    <property type="protein sequence ID" value="VDN94787.1"/>
    <property type="molecule type" value="Genomic_DNA"/>
</dbReference>
<gene>
    <name evidence="1" type="ORF">BPAG_LOCUS13602</name>
</gene>
<reference evidence="3" key="1">
    <citation type="submission" date="2017-02" db="UniProtKB">
        <authorList>
            <consortium name="WormBaseParasite"/>
        </authorList>
    </citation>
    <scope>IDENTIFICATION</scope>
</reference>
<name>A0A0N4TXH3_BRUPA</name>
<proteinExistence type="predicted"/>
<evidence type="ECO:0000313" key="1">
    <source>
        <dbReference type="EMBL" id="VDN94787.1"/>
    </source>
</evidence>
<dbReference type="AlphaFoldDB" id="A0A0N4TXH3"/>